<keyword evidence="2" id="KW-0472">Membrane</keyword>
<accession>A0AA36JJG2</accession>
<dbReference type="InterPro" id="IPR050870">
    <property type="entry name" value="FAST_kinase"/>
</dbReference>
<dbReference type="PANTHER" id="PTHR21228">
    <property type="entry name" value="FAST LEU-RICH DOMAIN-CONTAINING"/>
    <property type="match status" value="1"/>
</dbReference>
<feature type="transmembrane region" description="Helical" evidence="2">
    <location>
        <begin position="1876"/>
        <end position="1895"/>
    </location>
</feature>
<dbReference type="GO" id="GO:0003723">
    <property type="term" value="F:RNA binding"/>
    <property type="evidence" value="ECO:0007669"/>
    <property type="project" value="TreeGrafter"/>
</dbReference>
<keyword evidence="2" id="KW-1133">Transmembrane helix</keyword>
<dbReference type="SUPFAM" id="SSF48371">
    <property type="entry name" value="ARM repeat"/>
    <property type="match status" value="2"/>
</dbReference>
<reference evidence="3" key="1">
    <citation type="submission" date="2023-08" db="EMBL/GenBank/DDBJ databases">
        <authorList>
            <person name="Chen Y."/>
            <person name="Shah S."/>
            <person name="Dougan E. K."/>
            <person name="Thang M."/>
            <person name="Chan C."/>
        </authorList>
    </citation>
    <scope>NUCLEOTIDE SEQUENCE</scope>
</reference>
<feature type="region of interest" description="Disordered" evidence="1">
    <location>
        <begin position="2112"/>
        <end position="2132"/>
    </location>
</feature>
<organism evidence="3 4">
    <name type="scientific">Effrenium voratum</name>
    <dbReference type="NCBI Taxonomy" id="2562239"/>
    <lineage>
        <taxon>Eukaryota</taxon>
        <taxon>Sar</taxon>
        <taxon>Alveolata</taxon>
        <taxon>Dinophyceae</taxon>
        <taxon>Suessiales</taxon>
        <taxon>Symbiodiniaceae</taxon>
        <taxon>Effrenium</taxon>
    </lineage>
</organism>
<evidence type="ECO:0000256" key="1">
    <source>
        <dbReference type="SAM" id="MobiDB-lite"/>
    </source>
</evidence>
<dbReference type="Proteomes" id="UP001178507">
    <property type="component" value="Unassembled WGS sequence"/>
</dbReference>
<feature type="region of interest" description="Disordered" evidence="1">
    <location>
        <begin position="1"/>
        <end position="47"/>
    </location>
</feature>
<dbReference type="GO" id="GO:0044528">
    <property type="term" value="P:regulation of mitochondrial mRNA stability"/>
    <property type="evidence" value="ECO:0007669"/>
    <property type="project" value="TreeGrafter"/>
</dbReference>
<dbReference type="GO" id="GO:1901259">
    <property type="term" value="P:chloroplast rRNA processing"/>
    <property type="evidence" value="ECO:0007669"/>
    <property type="project" value="TreeGrafter"/>
</dbReference>
<keyword evidence="2" id="KW-0812">Transmembrane</keyword>
<comment type="caution">
    <text evidence="3">The sequence shown here is derived from an EMBL/GenBank/DDBJ whole genome shotgun (WGS) entry which is preliminary data.</text>
</comment>
<dbReference type="InterPro" id="IPR016024">
    <property type="entry name" value="ARM-type_fold"/>
</dbReference>
<gene>
    <name evidence="3" type="ORF">EVOR1521_LOCUS28612</name>
</gene>
<dbReference type="GO" id="GO:0035770">
    <property type="term" value="C:ribonucleoprotein granule"/>
    <property type="evidence" value="ECO:0007669"/>
    <property type="project" value="TreeGrafter"/>
</dbReference>
<dbReference type="EMBL" id="CAUJNA010003643">
    <property type="protein sequence ID" value="CAJ1406722.1"/>
    <property type="molecule type" value="Genomic_DNA"/>
</dbReference>
<sequence>MSTPTDADRRRPTPTDANRRRPTPTDADGRRRTPTDADGRPDGHTHPKVITKKIMAARSASEVLRVVEKERNNPKLDFFAMAAAWARMAKMPSRSISIADVLKDPFLAELIGITRSFAKSAGVEPKRNARIVANAFWAVAKLDKHMCSQLASLRSSLAQAAKQMAKHMEAQHVANTIYAAATLSESGDTSILSVLPALALQAEQVSSDMKAQEVANVIWATAKLSEAGENSLLAVLPALVVRAKKVSSDTKAQEVANMIWATAKLSDEGEDSLLALLPTLAVKAEEVSSDMTAQAVANVLSATAKLSEAGDDSLLAVLPTLAVRAKEVRSDMNSQDVANVIWATGKLSEAGGDSLLAVLPTLVGRAKEVSCDFIAQHVANVIWATGKLSEAGDDSLLALVSTLAIQAKQVTSDMVAQAVANVIWAAAKLSEAGDVTLLAVLPTLVVRAKEVRSDMSEQNVANVIWATAKLSEAGDVTLLAVLPTLAVRAKEVSLEMNAYEVANVIWATAKLSEVGDMTLLAVLPNLAVRAKEVRCDMTPQHVANVIWATAKLSEAGQESLLVVLPTLAVQAKEVSSDMEAQAVANTIWATAKLAEVGEDSLLAVLPTLVVRAKEVRSEMTAQYVASVIWAAAKLSETEDDCVRAVLPTLVGEAAPRRGPTRPRLITKRIMEASSAAEVLAVVQEERTNPRMDFIALSSAWTRLAKLAPSLADALADPFLPGFVGLTQGAAEGAGVAATKNARAVASTIWAVAKLDAKMRSHLASLKPSLALAAEHTAKHMDAQGVSNVIYAISTLSESGECSLVRLLPSLAVRVKDVRSAMTPQAMANVIWATAKLSESGETSLLPALPVLATQLKAVQCAMNAQDVANVIWATAKLSEAEDSLLALLPVLAARVEVVRTTMSAQHVASVIWAAGKLSQAGDDALLSVLPMVALRAEEVRSDMKRREVANMRWALERLPDHAGIADAVASLRQAFQAMGRRPSVFWLLAWLLSWHRTFVGSQLGVGRAESERPRVVRHVRERRVVSGRKARERSGKSDGHTAPRWITKRIMEAEQVSSDMKAQDVANVIWATAKPSEAEENSLLTVRPALVVRAKKVSSNTKAQEVANMIWAAAKLSETGYDSLLAVLPTLAVQVKEVSADMTAQEVANTIWATAKLSEAGDDSLLVVLPTFAAQVKEVSADMTAQEVANAIWATAKLSEAGDDSLLVVLPTLADQVREVSSDMKAQEVANVIWAAAKLSKAGDDALLAVLPTLADQVKEVSADMNAQAVANAIWAAAKLSKAGDDSLLAVLPTLALRAKEVRSEMHAQAVANIGWAMKQISDDAVADAVASLRRIAAEKQKQVYVFGEIEGAVPNWPLVREWPLVMDFWARLYCSWRLVFDPCKFQVIKGEALGLETGVKHKAWTKIVHRLRSILWLVIEQEARVSTNAVEGCSASGVEPFRNLLSEIEELQKRTRPRSNFHHRPKPAISSAATMPSACLNNDGPADVCNSDSDVEMVGIKFARSSKLVPVKMEPRIKTEPSEGQDRSEPAVTSSEPAVRAVSGQFCRQGHEEAAYDPFWAVKKRRRVAMATTDRIVCDKCSQQTEGETFTSQVGSEGFCVWRLGWNHPLAVQLGLRNLQVPVNVGFTLLGARGVSDSRGGGSESADSRIADSARLVRAGGAGSSSEIPSVPMPVFAPPNTEADLRELRQLIAEDVPFLIQWPEEHPLLPAEKYESVEAYLAKTLAEDGYKEDEEFLIVKFEECYSTSGPHVDAMFGSVNVYYMARGSKSVKILTRAATERLPMRYKDDYLRTENKEAEPAILDEKEWVDRAMTSPCSSNMDETLKVVEDGEEGPDQAAKDELKRLTFQKVYAHMGNEIPPEQLKNAIVVKTAKFHPITVIFLQVVTLGLFNFFRPKDDETLLVLTENGRVYLLKVERPNAFGVDIHAALMTFLRLVLLLALILTGPAFVVMVFGSSAVGDGDDFQLNNGNIVQQELDLDVKVYRKALHSTVLLVTVATTLLLIVGCWLYTNWPADYATRSRQSFKAETVSSIQYSISGSSVARSLKMRLYFGKYPGQARSAQSDEPMARTLLPLLLAWQLLRRDAFLGPRARGRGAEAESRFRVVRRVRERRGSAGRPARDKPGRSLDGYTHPKVITKKIMEAPSASEVLGVVRQERNNPKLDFIALSAAWARMAKMQASISAEVLSDPFLPDLIRLTRDGAGRAGVEAERNARAVANTYWAAAKLDKRMHSLVANLQSSLTQAAKQTANHMDEQEVANVIWAAAKLSEARDDSLLAVLPTLVVRAKEVSSDMNAQAVANMIWAAAKLSEAGDDSVLAMLPTLVVRSKEVSSDMNAQEVANVIWAAAKLSEAGDDSLLAVLPTLVLRAKEVRSYMNAQGVASIRWALKRLEGDASIADVLAPLQRVVR</sequence>
<feature type="compositionally biased region" description="Basic and acidic residues" evidence="1">
    <location>
        <begin position="1516"/>
        <end position="1530"/>
    </location>
</feature>
<proteinExistence type="predicted"/>
<feature type="transmembrane region" description="Helical" evidence="2">
    <location>
        <begin position="1988"/>
        <end position="2011"/>
    </location>
</feature>
<evidence type="ECO:0000256" key="2">
    <source>
        <dbReference type="SAM" id="Phobius"/>
    </source>
</evidence>
<dbReference type="PANTHER" id="PTHR21228:SF40">
    <property type="entry name" value="LD45607P"/>
    <property type="match status" value="1"/>
</dbReference>
<feature type="transmembrane region" description="Helical" evidence="2">
    <location>
        <begin position="1937"/>
        <end position="1960"/>
    </location>
</feature>
<feature type="region of interest" description="Disordered" evidence="1">
    <location>
        <begin position="1516"/>
        <end position="1538"/>
    </location>
</feature>
<name>A0AA36JJG2_9DINO</name>
<feature type="compositionally biased region" description="Basic and acidic residues" evidence="1">
    <location>
        <begin position="1"/>
        <end position="19"/>
    </location>
</feature>
<feature type="compositionally biased region" description="Basic and acidic residues" evidence="1">
    <location>
        <begin position="27"/>
        <end position="45"/>
    </location>
</feature>
<dbReference type="GO" id="GO:0005759">
    <property type="term" value="C:mitochondrial matrix"/>
    <property type="evidence" value="ECO:0007669"/>
    <property type="project" value="TreeGrafter"/>
</dbReference>
<protein>
    <submittedName>
        <fullName evidence="3">Uncharacterized protein</fullName>
    </submittedName>
</protein>
<evidence type="ECO:0000313" key="3">
    <source>
        <dbReference type="EMBL" id="CAJ1406722.1"/>
    </source>
</evidence>
<keyword evidence="4" id="KW-1185">Reference proteome</keyword>
<dbReference type="GO" id="GO:0000963">
    <property type="term" value="P:mitochondrial RNA processing"/>
    <property type="evidence" value="ECO:0007669"/>
    <property type="project" value="TreeGrafter"/>
</dbReference>
<dbReference type="GO" id="GO:0009507">
    <property type="term" value="C:chloroplast"/>
    <property type="evidence" value="ECO:0007669"/>
    <property type="project" value="GOC"/>
</dbReference>
<evidence type="ECO:0000313" key="4">
    <source>
        <dbReference type="Proteomes" id="UP001178507"/>
    </source>
</evidence>